<dbReference type="InterPro" id="IPR001362">
    <property type="entry name" value="Glyco_hydro_32"/>
</dbReference>
<name>A0A7W8H8P3_9FIRM</name>
<organism evidence="12 13">
    <name type="scientific">Catenibacillus scindens</name>
    <dbReference type="NCBI Taxonomy" id="673271"/>
    <lineage>
        <taxon>Bacteria</taxon>
        <taxon>Bacillati</taxon>
        <taxon>Bacillota</taxon>
        <taxon>Clostridia</taxon>
        <taxon>Lachnospirales</taxon>
        <taxon>Lachnospiraceae</taxon>
        <taxon>Catenibacillus</taxon>
    </lineage>
</organism>
<dbReference type="SMART" id="SM00640">
    <property type="entry name" value="Glyco_32"/>
    <property type="match status" value="1"/>
</dbReference>
<keyword evidence="9" id="KW-0119">Carbohydrate metabolism</keyword>
<dbReference type="PANTHER" id="PTHR43101:SF1">
    <property type="entry name" value="BETA-FRUCTOSIDASE"/>
    <property type="match status" value="1"/>
</dbReference>
<dbReference type="UniPathway" id="UPA00238"/>
<dbReference type="PANTHER" id="PTHR43101">
    <property type="entry name" value="BETA-FRUCTOSIDASE"/>
    <property type="match status" value="1"/>
</dbReference>
<keyword evidence="13" id="KW-1185">Reference proteome</keyword>
<proteinExistence type="inferred from homology"/>
<dbReference type="Gene3D" id="2.60.120.560">
    <property type="entry name" value="Exo-inulinase, domain 1"/>
    <property type="match status" value="1"/>
</dbReference>
<feature type="domain" description="Glycosyl hydrolase family 32 N-terminal" evidence="10">
    <location>
        <begin position="33"/>
        <end position="339"/>
    </location>
</feature>
<accession>A0A7W8H8P3</accession>
<evidence type="ECO:0000256" key="1">
    <source>
        <dbReference type="ARBA" id="ARBA00004914"/>
    </source>
</evidence>
<dbReference type="SUPFAM" id="SSF75005">
    <property type="entry name" value="Arabinanase/levansucrase/invertase"/>
    <property type="match status" value="1"/>
</dbReference>
<dbReference type="RefSeq" id="WP_183770714.1">
    <property type="nucleotide sequence ID" value="NZ_CAWVEG010000013.1"/>
</dbReference>
<evidence type="ECO:0000259" key="11">
    <source>
        <dbReference type="Pfam" id="PF08244"/>
    </source>
</evidence>
<keyword evidence="6 8" id="KW-0326">Glycosidase</keyword>
<dbReference type="AlphaFoldDB" id="A0A7W8H8P3"/>
<dbReference type="Pfam" id="PF00251">
    <property type="entry name" value="Glyco_hydro_32N"/>
    <property type="match status" value="1"/>
</dbReference>
<dbReference type="GO" id="GO:0004564">
    <property type="term" value="F:beta-fructofuranosidase activity"/>
    <property type="evidence" value="ECO:0007669"/>
    <property type="project" value="UniProtKB-EC"/>
</dbReference>
<dbReference type="Pfam" id="PF08244">
    <property type="entry name" value="Glyco_hydro_32C"/>
    <property type="match status" value="1"/>
</dbReference>
<dbReference type="InterPro" id="IPR006232">
    <property type="entry name" value="Suc6P_hydrolase"/>
</dbReference>
<dbReference type="EMBL" id="JACHFW010000001">
    <property type="protein sequence ID" value="MBB5263217.1"/>
    <property type="molecule type" value="Genomic_DNA"/>
</dbReference>
<evidence type="ECO:0000256" key="2">
    <source>
        <dbReference type="ARBA" id="ARBA00009902"/>
    </source>
</evidence>
<reference evidence="12 13" key="1">
    <citation type="submission" date="2020-08" db="EMBL/GenBank/DDBJ databases">
        <title>Genomic Encyclopedia of Type Strains, Phase IV (KMG-IV): sequencing the most valuable type-strain genomes for metagenomic binning, comparative biology and taxonomic classification.</title>
        <authorList>
            <person name="Goeker M."/>
        </authorList>
    </citation>
    <scope>NUCLEOTIDE SEQUENCE [LARGE SCALE GENOMIC DNA]</scope>
    <source>
        <strain evidence="12 13">DSM 106146</strain>
    </source>
</reference>
<dbReference type="InterPro" id="IPR051214">
    <property type="entry name" value="GH32_Enzymes"/>
</dbReference>
<comment type="caution">
    <text evidence="12">The sequence shown here is derived from an EMBL/GenBank/DDBJ whole genome shotgun (WGS) entry which is preliminary data.</text>
</comment>
<dbReference type="PROSITE" id="PS00609">
    <property type="entry name" value="GLYCOSYL_HYDROL_F32"/>
    <property type="match status" value="1"/>
</dbReference>
<evidence type="ECO:0000256" key="8">
    <source>
        <dbReference type="RuleBase" id="RU362110"/>
    </source>
</evidence>
<dbReference type="InterPro" id="IPR013148">
    <property type="entry name" value="Glyco_hydro_32_N"/>
</dbReference>
<comment type="similarity">
    <text evidence="2 8">Belongs to the glycosyl hydrolase 32 family.</text>
</comment>
<gene>
    <name evidence="12" type="ORF">HNP82_000311</name>
</gene>
<dbReference type="InterPro" id="IPR013320">
    <property type="entry name" value="ConA-like_dom_sf"/>
</dbReference>
<sequence length="481" mass="54691">MKTSLTKELEKYTGILEKQNKDSVSDPWRLKYHVMPPVGWLNDPNGLCFFNGRYHLFFQYSPSDAMGGLKYWGHYTGTDMIHWEYEGIALYPDMPYDCDGVYSGSALVEGDCVWLYYTGNVKLAGDYDYIYTGREGNTVLAVMRTDGTIGDKTLIMSNKDYPANLSCHVRDPKVWKESGLYYMVLGARTKEDHGEVLLYVSEDKFHWSLKNIFTISGFGYMWECPDMFVIDGRRFLSFSPQGIERDGLDFANIYQSGYCLLDGDFTGDASLGQFKEYDRGFDFYAPQTFLDRDGRRILIGWMGMPDCDYINPTVEKGWQHCMTVPRELTVKAGKIFQYPVRELEELRGGAVTKTQEQGESLDVSISSDVIIKIDDPENLHLCVDHDLHIVYKKADQIFKIEFAPGSPLGGGRTMRGVALESLEEIRILSDTSALEIYVNHGAEVFSTRFYPQIDGTGKDCHTIEFMEGSGFLTAWSLEEAN</sequence>
<dbReference type="GO" id="GO:0005985">
    <property type="term" value="P:sucrose metabolic process"/>
    <property type="evidence" value="ECO:0007669"/>
    <property type="project" value="UniProtKB-UniPathway"/>
</dbReference>
<dbReference type="CDD" id="cd18623">
    <property type="entry name" value="GH32_ScrB-like"/>
    <property type="match status" value="1"/>
</dbReference>
<dbReference type="GO" id="GO:0005737">
    <property type="term" value="C:cytoplasm"/>
    <property type="evidence" value="ECO:0007669"/>
    <property type="project" value="UniProtKB-SubCell"/>
</dbReference>
<evidence type="ECO:0000313" key="13">
    <source>
        <dbReference type="Proteomes" id="UP000543642"/>
    </source>
</evidence>
<evidence type="ECO:0000256" key="9">
    <source>
        <dbReference type="RuleBase" id="RU365015"/>
    </source>
</evidence>
<dbReference type="Proteomes" id="UP000543642">
    <property type="component" value="Unassembled WGS sequence"/>
</dbReference>
<evidence type="ECO:0000256" key="6">
    <source>
        <dbReference type="ARBA" id="ARBA00023295"/>
    </source>
</evidence>
<comment type="catalytic activity">
    <reaction evidence="8">
        <text>Hydrolysis of terminal non-reducing beta-D-fructofuranoside residues in beta-D-fructofuranosides.</text>
        <dbReference type="EC" id="3.2.1.26"/>
    </reaction>
</comment>
<dbReference type="Gene3D" id="2.115.10.20">
    <property type="entry name" value="Glycosyl hydrolase domain, family 43"/>
    <property type="match status" value="1"/>
</dbReference>
<dbReference type="InterPro" id="IPR013189">
    <property type="entry name" value="Glyco_hydro_32_C"/>
</dbReference>
<evidence type="ECO:0000256" key="7">
    <source>
        <dbReference type="ARBA" id="ARBA00033367"/>
    </source>
</evidence>
<dbReference type="EC" id="3.2.1.26" evidence="3 8"/>
<dbReference type="SUPFAM" id="SSF49899">
    <property type="entry name" value="Concanavalin A-like lectins/glucanases"/>
    <property type="match status" value="1"/>
</dbReference>
<protein>
    <recommendedName>
        <fullName evidence="4 8">Sucrose-6-phosphate hydrolase</fullName>
        <ecNumber evidence="3 8">3.2.1.26</ecNumber>
    </recommendedName>
    <alternativeName>
        <fullName evidence="7 9">Invertase</fullName>
    </alternativeName>
</protein>
<keyword evidence="5 8" id="KW-0378">Hydrolase</keyword>
<evidence type="ECO:0000259" key="10">
    <source>
        <dbReference type="Pfam" id="PF00251"/>
    </source>
</evidence>
<evidence type="ECO:0000313" key="12">
    <source>
        <dbReference type="EMBL" id="MBB5263217.1"/>
    </source>
</evidence>
<evidence type="ECO:0000256" key="3">
    <source>
        <dbReference type="ARBA" id="ARBA00012758"/>
    </source>
</evidence>
<evidence type="ECO:0000256" key="5">
    <source>
        <dbReference type="ARBA" id="ARBA00022801"/>
    </source>
</evidence>
<dbReference type="InterPro" id="IPR018053">
    <property type="entry name" value="Glyco_hydro_32_AS"/>
</dbReference>
<feature type="domain" description="Glycosyl hydrolase family 32 C-terminal" evidence="11">
    <location>
        <begin position="395"/>
        <end position="470"/>
    </location>
</feature>
<dbReference type="NCBIfam" id="TIGR01322">
    <property type="entry name" value="scrB_fam"/>
    <property type="match status" value="1"/>
</dbReference>
<comment type="subcellular location">
    <subcellularLocation>
        <location evidence="9">Cytoplasm</location>
    </subcellularLocation>
</comment>
<comment type="pathway">
    <text evidence="1 9">Glycan biosynthesis; sucrose metabolism.</text>
</comment>
<comment type="function">
    <text evidence="9">Enables the bacterium to metabolize sucrose as a sole carbon source.</text>
</comment>
<evidence type="ECO:0000256" key="4">
    <source>
        <dbReference type="ARBA" id="ARBA00019623"/>
    </source>
</evidence>
<keyword evidence="9" id="KW-0963">Cytoplasm</keyword>
<dbReference type="InterPro" id="IPR023296">
    <property type="entry name" value="Glyco_hydro_beta-prop_sf"/>
</dbReference>